<dbReference type="Pfam" id="PF12625">
    <property type="entry name" value="Arabinose_bd"/>
    <property type="match status" value="1"/>
</dbReference>
<dbReference type="PATRIC" id="fig|413882.6.peg.4624"/>
<evidence type="ECO:0000256" key="3">
    <source>
        <dbReference type="ARBA" id="ARBA00023163"/>
    </source>
</evidence>
<dbReference type="InterPro" id="IPR020449">
    <property type="entry name" value="Tscrpt_reg_AraC-type_HTH"/>
</dbReference>
<evidence type="ECO:0000259" key="5">
    <source>
        <dbReference type="PROSITE" id="PS01124"/>
    </source>
</evidence>
<dbReference type="SMART" id="SM00342">
    <property type="entry name" value="HTH_ARAC"/>
    <property type="match status" value="1"/>
</dbReference>
<dbReference type="InterPro" id="IPR018060">
    <property type="entry name" value="HTH_AraC"/>
</dbReference>
<name>A0A0G3BUR6_9BURK</name>
<accession>A0A0G3BUR6</accession>
<dbReference type="EMBL" id="CP011371">
    <property type="protein sequence ID" value="AKJ31116.1"/>
    <property type="molecule type" value="Genomic_DNA"/>
</dbReference>
<evidence type="ECO:0000256" key="1">
    <source>
        <dbReference type="ARBA" id="ARBA00023015"/>
    </source>
</evidence>
<dbReference type="InterPro" id="IPR032687">
    <property type="entry name" value="AraC-type_N"/>
</dbReference>
<keyword evidence="1" id="KW-0805">Transcription regulation</keyword>
<dbReference type="GO" id="GO:0000976">
    <property type="term" value="F:transcription cis-regulatory region binding"/>
    <property type="evidence" value="ECO:0007669"/>
    <property type="project" value="TreeGrafter"/>
</dbReference>
<sequence length="360" mass="38571">MAGHRPSTAPHFMPPPGPDEPSVAGAYPALLLDIVAERGHDTTSVLEAGGLSASALAPPTAHLSAAAYAAMVLEAARVTGDPGIGLALGLRLHPSTHGFLGYALLTCRTLREAIELGMRYSGLRQRHLVFSLHVEADVAALEVRELAPMGPVRQILLEAMLAGAARALGVLLGAPSPGLALWFQHDEPPHFAAYREQLPAVLFGQSSNRMVFPSACLDAALPLHNRDAQAQAVGQCEHELQYAGVGGDADLPGWVQAQLELELLRPPALPQLAARLHLSERTLKRRLQAHGTSFQALLESARRRRALQLIAQRTLSVADIAALLGYQDPANFTRAFRRWTGRAPSEHRLDSGGTLHPPPR</sequence>
<dbReference type="GO" id="GO:0003700">
    <property type="term" value="F:DNA-binding transcription factor activity"/>
    <property type="evidence" value="ECO:0007669"/>
    <property type="project" value="InterPro"/>
</dbReference>
<dbReference type="AlphaFoldDB" id="A0A0G3BUR6"/>
<feature type="region of interest" description="Disordered" evidence="4">
    <location>
        <begin position="1"/>
        <end position="20"/>
    </location>
</feature>
<dbReference type="InterPro" id="IPR009057">
    <property type="entry name" value="Homeodomain-like_sf"/>
</dbReference>
<keyword evidence="2" id="KW-0238">DNA-binding</keyword>
<dbReference type="PROSITE" id="PS01124">
    <property type="entry name" value="HTH_ARAC_FAMILY_2"/>
    <property type="match status" value="1"/>
</dbReference>
<proteinExistence type="predicted"/>
<dbReference type="Proteomes" id="UP000035352">
    <property type="component" value="Chromosome"/>
</dbReference>
<dbReference type="RefSeq" id="WP_083438507.1">
    <property type="nucleotide sequence ID" value="NZ_CP011371.1"/>
</dbReference>
<evidence type="ECO:0000313" key="6">
    <source>
        <dbReference type="EMBL" id="AKJ31116.1"/>
    </source>
</evidence>
<reference evidence="6 7" key="1">
    <citation type="submission" date="2015-05" db="EMBL/GenBank/DDBJ databases">
        <authorList>
            <person name="Tang B."/>
            <person name="Yu Y."/>
        </authorList>
    </citation>
    <scope>NUCLEOTIDE SEQUENCE [LARGE SCALE GENOMIC DNA]</scope>
    <source>
        <strain evidence="6 7">DSM 7029</strain>
    </source>
</reference>
<dbReference type="SUPFAM" id="SSF46689">
    <property type="entry name" value="Homeodomain-like"/>
    <property type="match status" value="1"/>
</dbReference>
<dbReference type="GO" id="GO:0005829">
    <property type="term" value="C:cytosol"/>
    <property type="evidence" value="ECO:0007669"/>
    <property type="project" value="TreeGrafter"/>
</dbReference>
<dbReference type="OrthoDB" id="6506763at2"/>
<protein>
    <submittedName>
        <fullName evidence="6">Transcriptional regulator, AraC family</fullName>
    </submittedName>
</protein>
<keyword evidence="7" id="KW-1185">Reference proteome</keyword>
<feature type="domain" description="HTH araC/xylS-type" evidence="5">
    <location>
        <begin position="253"/>
        <end position="350"/>
    </location>
</feature>
<dbReference type="PRINTS" id="PR00032">
    <property type="entry name" value="HTHARAC"/>
</dbReference>
<dbReference type="PANTHER" id="PTHR47894">
    <property type="entry name" value="HTH-TYPE TRANSCRIPTIONAL REGULATOR GADX"/>
    <property type="match status" value="1"/>
</dbReference>
<evidence type="ECO:0000313" key="7">
    <source>
        <dbReference type="Proteomes" id="UP000035352"/>
    </source>
</evidence>
<organism evidence="6 7">
    <name type="scientific">Caldimonas brevitalea</name>
    <dbReference type="NCBI Taxonomy" id="413882"/>
    <lineage>
        <taxon>Bacteria</taxon>
        <taxon>Pseudomonadati</taxon>
        <taxon>Pseudomonadota</taxon>
        <taxon>Betaproteobacteria</taxon>
        <taxon>Burkholderiales</taxon>
        <taxon>Sphaerotilaceae</taxon>
        <taxon>Caldimonas</taxon>
    </lineage>
</organism>
<dbReference type="Gene3D" id="1.10.10.60">
    <property type="entry name" value="Homeodomain-like"/>
    <property type="match status" value="1"/>
</dbReference>
<evidence type="ECO:0000256" key="2">
    <source>
        <dbReference type="ARBA" id="ARBA00023125"/>
    </source>
</evidence>
<dbReference type="STRING" id="413882.AAW51_4425"/>
<gene>
    <name evidence="6" type="ORF">AAW51_4425</name>
</gene>
<evidence type="ECO:0000256" key="4">
    <source>
        <dbReference type="SAM" id="MobiDB-lite"/>
    </source>
</evidence>
<dbReference type="PANTHER" id="PTHR47894:SF1">
    <property type="entry name" value="HTH-TYPE TRANSCRIPTIONAL REGULATOR VQSM"/>
    <property type="match status" value="1"/>
</dbReference>
<keyword evidence="3" id="KW-0804">Transcription</keyword>
<dbReference type="KEGG" id="pbh:AAW51_4425"/>
<dbReference type="Pfam" id="PF12833">
    <property type="entry name" value="HTH_18"/>
    <property type="match status" value="1"/>
</dbReference>